<gene>
    <name evidence="1" type="ORF">L2E82_22929</name>
</gene>
<evidence type="ECO:0000313" key="1">
    <source>
        <dbReference type="EMBL" id="KAI3751838.1"/>
    </source>
</evidence>
<comment type="caution">
    <text evidence="1">The sequence shown here is derived from an EMBL/GenBank/DDBJ whole genome shotgun (WGS) entry which is preliminary data.</text>
</comment>
<name>A0ACB9DYQ4_CICIN</name>
<keyword evidence="2" id="KW-1185">Reference proteome</keyword>
<reference evidence="2" key="1">
    <citation type="journal article" date="2022" name="Mol. Ecol. Resour.">
        <title>The genomes of chicory, endive, great burdock and yacon provide insights into Asteraceae palaeo-polyploidization history and plant inulin production.</title>
        <authorList>
            <person name="Fan W."/>
            <person name="Wang S."/>
            <person name="Wang H."/>
            <person name="Wang A."/>
            <person name="Jiang F."/>
            <person name="Liu H."/>
            <person name="Zhao H."/>
            <person name="Xu D."/>
            <person name="Zhang Y."/>
        </authorList>
    </citation>
    <scope>NUCLEOTIDE SEQUENCE [LARGE SCALE GENOMIC DNA]</scope>
    <source>
        <strain evidence="2">cv. Punajuju</strain>
    </source>
</reference>
<reference evidence="1 2" key="2">
    <citation type="journal article" date="2022" name="Mol. Ecol. Resour.">
        <title>The genomes of chicory, endive, great burdock and yacon provide insights into Asteraceae paleo-polyploidization history and plant inulin production.</title>
        <authorList>
            <person name="Fan W."/>
            <person name="Wang S."/>
            <person name="Wang H."/>
            <person name="Wang A."/>
            <person name="Jiang F."/>
            <person name="Liu H."/>
            <person name="Zhao H."/>
            <person name="Xu D."/>
            <person name="Zhang Y."/>
        </authorList>
    </citation>
    <scope>NUCLEOTIDE SEQUENCE [LARGE SCALE GENOMIC DNA]</scope>
    <source>
        <strain evidence="2">cv. Punajuju</strain>
        <tissue evidence="1">Leaves</tissue>
    </source>
</reference>
<dbReference type="EMBL" id="CM042012">
    <property type="protein sequence ID" value="KAI3751838.1"/>
    <property type="molecule type" value="Genomic_DNA"/>
</dbReference>
<evidence type="ECO:0000313" key="2">
    <source>
        <dbReference type="Proteomes" id="UP001055811"/>
    </source>
</evidence>
<proteinExistence type="predicted"/>
<accession>A0ACB9DYQ4</accession>
<protein>
    <submittedName>
        <fullName evidence="1">Uncharacterized protein</fullName>
    </submittedName>
</protein>
<dbReference type="Proteomes" id="UP001055811">
    <property type="component" value="Linkage Group LG04"/>
</dbReference>
<sequence length="83" mass="9599">MLLLYICVEGALVKNLTKDVRALNKEYHEGFEKREAESKKQFDIAMAKIKELEPKVFVHETQNFAATHQVNTEHAVDITREVI</sequence>
<organism evidence="1 2">
    <name type="scientific">Cichorium intybus</name>
    <name type="common">Chicory</name>
    <dbReference type="NCBI Taxonomy" id="13427"/>
    <lineage>
        <taxon>Eukaryota</taxon>
        <taxon>Viridiplantae</taxon>
        <taxon>Streptophyta</taxon>
        <taxon>Embryophyta</taxon>
        <taxon>Tracheophyta</taxon>
        <taxon>Spermatophyta</taxon>
        <taxon>Magnoliopsida</taxon>
        <taxon>eudicotyledons</taxon>
        <taxon>Gunneridae</taxon>
        <taxon>Pentapetalae</taxon>
        <taxon>asterids</taxon>
        <taxon>campanulids</taxon>
        <taxon>Asterales</taxon>
        <taxon>Asteraceae</taxon>
        <taxon>Cichorioideae</taxon>
        <taxon>Cichorieae</taxon>
        <taxon>Cichoriinae</taxon>
        <taxon>Cichorium</taxon>
    </lineage>
</organism>